<organism evidence="1 2">
    <name type="scientific">Yoonia maricola</name>
    <dbReference type="NCBI Taxonomy" id="420999"/>
    <lineage>
        <taxon>Bacteria</taxon>
        <taxon>Pseudomonadati</taxon>
        <taxon>Pseudomonadota</taxon>
        <taxon>Alphaproteobacteria</taxon>
        <taxon>Rhodobacterales</taxon>
        <taxon>Paracoccaceae</taxon>
        <taxon>Yoonia</taxon>
    </lineage>
</organism>
<sequence length="234" mass="25753">MNLVIYGKHPAFGDFLAHGLEHQILHRFDVWLEGVLPVLRKDLAENWEAAWAAAPPLYFWLGPDVLGAPLFGLFMPSHDKVGRRFPLIFGLTGVVTSPPVHQGYDDTAYRALEAHVAAFTVPKDGTRGAQTLTAGFEIPQVQGVPFEAGQDGTIWGHREDGDLGKLFQDALTQDADKAQLHRSHWWHAALPNRSAGWLATNGLPDLAALSWLLCGRERTPAQPQAQETETIQNG</sequence>
<keyword evidence="2" id="KW-1185">Reference proteome</keyword>
<protein>
    <submittedName>
        <fullName evidence="1">Type VI secretion system ImpM family protein</fullName>
    </submittedName>
</protein>
<gene>
    <name evidence="1" type="ORF">BC777_3768</name>
</gene>
<dbReference type="InterPro" id="IPR017748">
    <property type="entry name" value="TagF"/>
</dbReference>
<name>A0A2M8VZX3_9RHOB</name>
<proteinExistence type="predicted"/>
<dbReference type="InterPro" id="IPR038225">
    <property type="entry name" value="TagF_sf"/>
</dbReference>
<comment type="caution">
    <text evidence="1">The sequence shown here is derived from an EMBL/GenBank/DDBJ whole genome shotgun (WGS) entry which is preliminary data.</text>
</comment>
<evidence type="ECO:0000313" key="1">
    <source>
        <dbReference type="EMBL" id="PJI84228.1"/>
    </source>
</evidence>
<dbReference type="AlphaFoldDB" id="A0A2M8VZX3"/>
<accession>A0A2M8VZX3</accession>
<evidence type="ECO:0000313" key="2">
    <source>
        <dbReference type="Proteomes" id="UP000228531"/>
    </source>
</evidence>
<reference evidence="1 2" key="1">
    <citation type="submission" date="2017-11" db="EMBL/GenBank/DDBJ databases">
        <title>Genomic Encyclopedia of Archaeal and Bacterial Type Strains, Phase II (KMG-II): From Individual Species to Whole Genera.</title>
        <authorList>
            <person name="Goeker M."/>
        </authorList>
    </citation>
    <scope>NUCLEOTIDE SEQUENCE [LARGE SCALE GENOMIC DNA]</scope>
    <source>
        <strain evidence="1 2">DSM 29128</strain>
    </source>
</reference>
<dbReference type="EMBL" id="PGTY01000005">
    <property type="protein sequence ID" value="PJI84228.1"/>
    <property type="molecule type" value="Genomic_DNA"/>
</dbReference>
<dbReference type="Pfam" id="PF09867">
    <property type="entry name" value="TagF_N"/>
    <property type="match status" value="1"/>
</dbReference>
<dbReference type="Proteomes" id="UP000228531">
    <property type="component" value="Unassembled WGS sequence"/>
</dbReference>
<dbReference type="Gene3D" id="3.40.1730.10">
    <property type="entry name" value="pa0076 domain"/>
    <property type="match status" value="1"/>
</dbReference>
<dbReference type="NCBIfam" id="TIGR03373">
    <property type="entry name" value="VI_minor_4"/>
    <property type="match status" value="1"/>
</dbReference>